<organism evidence="1 2">
    <name type="scientific">Bradyrhizobium barranii</name>
    <dbReference type="NCBI Taxonomy" id="2992140"/>
    <lineage>
        <taxon>Bacteria</taxon>
        <taxon>Pseudomonadati</taxon>
        <taxon>Pseudomonadota</taxon>
        <taxon>Alphaproteobacteria</taxon>
        <taxon>Hyphomicrobiales</taxon>
        <taxon>Nitrobacteraceae</taxon>
        <taxon>Bradyrhizobium</taxon>
    </lineage>
</organism>
<evidence type="ECO:0000313" key="1">
    <source>
        <dbReference type="EMBL" id="UFW84987.1"/>
    </source>
</evidence>
<dbReference type="RefSeq" id="WP_231142899.1">
    <property type="nucleotide sequence ID" value="NZ_CP088100.1"/>
</dbReference>
<dbReference type="Proteomes" id="UP001430990">
    <property type="component" value="Chromosome"/>
</dbReference>
<proteinExistence type="predicted"/>
<accession>A0ABY3QID6</accession>
<gene>
    <name evidence="1" type="ORF">BjapCC829_34440</name>
</gene>
<sequence length="63" mass="7138">MTLQISRRGKECLKTAQTLPRTAKAMMDQLIAAQLKSLADDYKRRAEKASLDAARDCSIRRSR</sequence>
<protein>
    <submittedName>
        <fullName evidence="1">Uncharacterized protein</fullName>
    </submittedName>
</protein>
<dbReference type="EMBL" id="CP088100">
    <property type="protein sequence ID" value="UFW84987.1"/>
    <property type="molecule type" value="Genomic_DNA"/>
</dbReference>
<keyword evidence="2" id="KW-1185">Reference proteome</keyword>
<reference evidence="1" key="1">
    <citation type="submission" date="2021-11" db="EMBL/GenBank/DDBJ databases">
        <title>Australian commercial rhizobial inoculants.</title>
        <authorList>
            <person name="Kohlmeier M.G."/>
            <person name="O'Hara G.W."/>
            <person name="Colombi E."/>
            <person name="Ramsay J.P."/>
            <person name="Terpolilli J."/>
        </authorList>
    </citation>
    <scope>NUCLEOTIDE SEQUENCE</scope>
    <source>
        <strain evidence="1">CC829</strain>
    </source>
</reference>
<evidence type="ECO:0000313" key="2">
    <source>
        <dbReference type="Proteomes" id="UP001430990"/>
    </source>
</evidence>
<name>A0ABY3QID6_9BRAD</name>